<evidence type="ECO:0000256" key="4">
    <source>
        <dbReference type="ARBA" id="ARBA00022969"/>
    </source>
</evidence>
<dbReference type="AlphaFoldDB" id="A0A0D0Q5X6"/>
<name>A0A0D0Q5X6_KITGR</name>
<evidence type="ECO:0000256" key="1">
    <source>
        <dbReference type="ARBA" id="ARBA00004431"/>
    </source>
</evidence>
<keyword evidence="4" id="KW-0749">Sporulation</keyword>
<comment type="subcellular location">
    <subcellularLocation>
        <location evidence="1">Cell septum</location>
    </subcellularLocation>
</comment>
<evidence type="ECO:0000313" key="7">
    <source>
        <dbReference type="EMBL" id="KIQ66503.1"/>
    </source>
</evidence>
<dbReference type="Proteomes" id="UP000032066">
    <property type="component" value="Unassembled WGS sequence"/>
</dbReference>
<comment type="caution">
    <text evidence="7">The sequence shown here is derived from an EMBL/GenBank/DDBJ whole genome shotgun (WGS) entry which is preliminary data.</text>
</comment>
<dbReference type="Pfam" id="PF04686">
    <property type="entry name" value="SsgA"/>
    <property type="match status" value="1"/>
</dbReference>
<dbReference type="GO" id="GO:0030428">
    <property type="term" value="C:cell septum"/>
    <property type="evidence" value="ECO:0007669"/>
    <property type="project" value="UniProtKB-SubCell"/>
</dbReference>
<accession>A0A0D0Q5X6</accession>
<dbReference type="GO" id="GO:0000917">
    <property type="term" value="P:division septum assembly"/>
    <property type="evidence" value="ECO:0007669"/>
    <property type="project" value="UniProtKB-KW"/>
</dbReference>
<dbReference type="InterPro" id="IPR038658">
    <property type="entry name" value="SsgB_sf"/>
</dbReference>
<keyword evidence="3" id="KW-0132">Cell division</keyword>
<keyword evidence="8" id="KW-1185">Reference proteome</keyword>
<dbReference type="EMBL" id="JXZB01000001">
    <property type="protein sequence ID" value="KIQ66503.1"/>
    <property type="molecule type" value="Genomic_DNA"/>
</dbReference>
<dbReference type="Gene3D" id="2.30.31.20">
    <property type="entry name" value="Sporulation-specific cell division protein SsgB"/>
    <property type="match status" value="1"/>
</dbReference>
<protein>
    <recommendedName>
        <fullName evidence="9">Sporulation and cell division protein SsgA</fullName>
    </recommendedName>
</protein>
<evidence type="ECO:0008006" key="9">
    <source>
        <dbReference type="Google" id="ProtNLM"/>
    </source>
</evidence>
<keyword evidence="6" id="KW-0131">Cell cycle</keyword>
<evidence type="ECO:0000256" key="3">
    <source>
        <dbReference type="ARBA" id="ARBA00022618"/>
    </source>
</evidence>
<dbReference type="OrthoDB" id="4219233at2"/>
<sequence length="134" mass="14182">MAVTAARTTRVTLPLSPYPETAIEARLRYDSTDPYAVSLLFPPLHPDDDPVEWWFARALLDEGRRAPTGGGDVTVAPGPGATVHVTLCGRTGRAVVRIPDEAVAGFLRDSFALVPSGAEPAGADLDAELARLCT</sequence>
<proteinExistence type="inferred from homology"/>
<organism evidence="7 8">
    <name type="scientific">Kitasatospora griseola</name>
    <name type="common">Streptomyces griseolosporeus</name>
    <dbReference type="NCBI Taxonomy" id="2064"/>
    <lineage>
        <taxon>Bacteria</taxon>
        <taxon>Bacillati</taxon>
        <taxon>Actinomycetota</taxon>
        <taxon>Actinomycetes</taxon>
        <taxon>Kitasatosporales</taxon>
        <taxon>Streptomycetaceae</taxon>
        <taxon>Kitasatospora</taxon>
    </lineage>
</organism>
<evidence type="ECO:0000256" key="6">
    <source>
        <dbReference type="ARBA" id="ARBA00023306"/>
    </source>
</evidence>
<dbReference type="GO" id="GO:0030435">
    <property type="term" value="P:sporulation resulting in formation of a cellular spore"/>
    <property type="evidence" value="ECO:0007669"/>
    <property type="project" value="UniProtKB-KW"/>
</dbReference>
<dbReference type="STRING" id="2064.TR51_02655"/>
<dbReference type="PATRIC" id="fig|2064.6.peg.602"/>
<dbReference type="RefSeq" id="WP_043907739.1">
    <property type="nucleotide sequence ID" value="NZ_JXZB01000001.1"/>
</dbReference>
<evidence type="ECO:0000256" key="2">
    <source>
        <dbReference type="ARBA" id="ARBA00009323"/>
    </source>
</evidence>
<comment type="similarity">
    <text evidence="2">Belongs to the SsgA family.</text>
</comment>
<gene>
    <name evidence="7" type="ORF">TR51_02655</name>
</gene>
<evidence type="ECO:0000313" key="8">
    <source>
        <dbReference type="Proteomes" id="UP000032066"/>
    </source>
</evidence>
<dbReference type="InterPro" id="IPR006776">
    <property type="entry name" value="SsgB"/>
</dbReference>
<reference evidence="7 8" key="1">
    <citation type="submission" date="2015-02" db="EMBL/GenBank/DDBJ databases">
        <title>Draft genome sequence of Kitasatospora griseola MF730-N6, a bafilomycin, terpentecin and satosporin producer.</title>
        <authorList>
            <person name="Arens J.C."/>
            <person name="Haltli B."/>
            <person name="Kerr R.G."/>
        </authorList>
    </citation>
    <scope>NUCLEOTIDE SEQUENCE [LARGE SCALE GENOMIC DNA]</scope>
    <source>
        <strain evidence="7 8">MF730-N6</strain>
    </source>
</reference>
<evidence type="ECO:0000256" key="5">
    <source>
        <dbReference type="ARBA" id="ARBA00023210"/>
    </source>
</evidence>
<keyword evidence="5" id="KW-0717">Septation</keyword>